<organism evidence="1 2">
    <name type="scientific">Dioscorea alata</name>
    <name type="common">Purple yam</name>
    <dbReference type="NCBI Taxonomy" id="55571"/>
    <lineage>
        <taxon>Eukaryota</taxon>
        <taxon>Viridiplantae</taxon>
        <taxon>Streptophyta</taxon>
        <taxon>Embryophyta</taxon>
        <taxon>Tracheophyta</taxon>
        <taxon>Spermatophyta</taxon>
        <taxon>Magnoliopsida</taxon>
        <taxon>Liliopsida</taxon>
        <taxon>Dioscoreales</taxon>
        <taxon>Dioscoreaceae</taxon>
        <taxon>Dioscorea</taxon>
    </lineage>
</organism>
<name>A0ACB7UVL9_DIOAL</name>
<keyword evidence="2" id="KW-1185">Reference proteome</keyword>
<accession>A0ACB7UVL9</accession>
<dbReference type="EMBL" id="CM037024">
    <property type="protein sequence ID" value="KAH7664724.1"/>
    <property type="molecule type" value="Genomic_DNA"/>
</dbReference>
<sequence>MSGCTSSSGGSGSGGGGGGGSGGGGGPCGACKFLRRKCVTGCIFAPYFDSEQGAAHFAAVHKVFGASNVSKLLLHIPAHKRLDAVITICYEAQARLRDPVYGCVSHIFALQQQVVNLQAELTYLQAHLATLELPSPPPPPPSMSSVPAQFSISDLPSASNPASTLDLSALFDPLVQAPWSPSPQQQRQQIGRNIGESGGDDGGGDLQALAQELLDRHHHGSSSSDHPPLSK</sequence>
<gene>
    <name evidence="1" type="ORF">IHE45_14G138700</name>
</gene>
<protein>
    <submittedName>
        <fullName evidence="1">Lateral organ boundaries LOB domain-containing protein</fullName>
    </submittedName>
</protein>
<evidence type="ECO:0000313" key="2">
    <source>
        <dbReference type="Proteomes" id="UP000827976"/>
    </source>
</evidence>
<reference evidence="2" key="1">
    <citation type="journal article" date="2022" name="Nat. Commun.">
        <title>Chromosome evolution and the genetic basis of agronomically important traits in greater yam.</title>
        <authorList>
            <person name="Bredeson J.V."/>
            <person name="Lyons J.B."/>
            <person name="Oniyinde I.O."/>
            <person name="Okereke N.R."/>
            <person name="Kolade O."/>
            <person name="Nnabue I."/>
            <person name="Nwadili C.O."/>
            <person name="Hribova E."/>
            <person name="Parker M."/>
            <person name="Nwogha J."/>
            <person name="Shu S."/>
            <person name="Carlson J."/>
            <person name="Kariba R."/>
            <person name="Muthemba S."/>
            <person name="Knop K."/>
            <person name="Barton G.J."/>
            <person name="Sherwood A.V."/>
            <person name="Lopez-Montes A."/>
            <person name="Asiedu R."/>
            <person name="Jamnadass R."/>
            <person name="Muchugi A."/>
            <person name="Goodstein D."/>
            <person name="Egesi C.N."/>
            <person name="Featherston J."/>
            <person name="Asfaw A."/>
            <person name="Simpson G.G."/>
            <person name="Dolezel J."/>
            <person name="Hendre P.S."/>
            <person name="Van Deynze A."/>
            <person name="Kumar P.L."/>
            <person name="Obidiegwu J.E."/>
            <person name="Bhattacharjee R."/>
            <person name="Rokhsar D.S."/>
        </authorList>
    </citation>
    <scope>NUCLEOTIDE SEQUENCE [LARGE SCALE GENOMIC DNA]</scope>
    <source>
        <strain evidence="2">cv. TDa95/00328</strain>
    </source>
</reference>
<comment type="caution">
    <text evidence="1">The sequence shown here is derived from an EMBL/GenBank/DDBJ whole genome shotgun (WGS) entry which is preliminary data.</text>
</comment>
<proteinExistence type="predicted"/>
<dbReference type="Proteomes" id="UP000827976">
    <property type="component" value="Chromosome 14"/>
</dbReference>
<evidence type="ECO:0000313" key="1">
    <source>
        <dbReference type="EMBL" id="KAH7664724.1"/>
    </source>
</evidence>